<feature type="region of interest" description="Disordered" evidence="1">
    <location>
        <begin position="303"/>
        <end position="340"/>
    </location>
</feature>
<feature type="region of interest" description="Disordered" evidence="1">
    <location>
        <begin position="1"/>
        <end position="24"/>
    </location>
</feature>
<feature type="domain" description="Rhodanese" evidence="2">
    <location>
        <begin position="86"/>
        <end position="202"/>
    </location>
</feature>
<feature type="region of interest" description="Disordered" evidence="1">
    <location>
        <begin position="201"/>
        <end position="222"/>
    </location>
</feature>
<gene>
    <name evidence="3" type="ORF">F5147DRAFT_691999</name>
</gene>
<evidence type="ECO:0000259" key="2">
    <source>
        <dbReference type="PROSITE" id="PS50206"/>
    </source>
</evidence>
<reference evidence="3" key="1">
    <citation type="journal article" date="2020" name="New Phytol.">
        <title>Comparative genomics reveals dynamic genome evolution in host specialist ectomycorrhizal fungi.</title>
        <authorList>
            <person name="Lofgren L.A."/>
            <person name="Nguyen N.H."/>
            <person name="Vilgalys R."/>
            <person name="Ruytinx J."/>
            <person name="Liao H.L."/>
            <person name="Branco S."/>
            <person name="Kuo A."/>
            <person name="LaButti K."/>
            <person name="Lipzen A."/>
            <person name="Andreopoulos W."/>
            <person name="Pangilinan J."/>
            <person name="Riley R."/>
            <person name="Hundley H."/>
            <person name="Na H."/>
            <person name="Barry K."/>
            <person name="Grigoriev I.V."/>
            <person name="Stajich J.E."/>
            <person name="Kennedy P.G."/>
        </authorList>
    </citation>
    <scope>NUCLEOTIDE SEQUENCE</scope>
    <source>
        <strain evidence="3">FC423</strain>
    </source>
</reference>
<dbReference type="SUPFAM" id="SSF52821">
    <property type="entry name" value="Rhodanese/Cell cycle control phosphatase"/>
    <property type="match status" value="1"/>
</dbReference>
<keyword evidence="4" id="KW-1185">Reference proteome</keyword>
<name>A0A9P7F9I5_9AGAM</name>
<dbReference type="EMBL" id="JABBWM010000023">
    <property type="protein sequence ID" value="KAG2109702.1"/>
    <property type="molecule type" value="Genomic_DNA"/>
</dbReference>
<comment type="caution">
    <text evidence="3">The sequence shown here is derived from an EMBL/GenBank/DDBJ whole genome shotgun (WGS) entry which is preliminary data.</text>
</comment>
<proteinExistence type="predicted"/>
<dbReference type="InterPro" id="IPR001763">
    <property type="entry name" value="Rhodanese-like_dom"/>
</dbReference>
<evidence type="ECO:0000256" key="1">
    <source>
        <dbReference type="SAM" id="MobiDB-lite"/>
    </source>
</evidence>
<accession>A0A9P7F9I5</accession>
<dbReference type="PROSITE" id="PS50206">
    <property type="entry name" value="RHODANESE_3"/>
    <property type="match status" value="1"/>
</dbReference>
<dbReference type="RefSeq" id="XP_041293647.1">
    <property type="nucleotide sequence ID" value="XM_041437172.1"/>
</dbReference>
<sequence>MSNKDFFTSVPFSGQQGRGHSTDQENVASFAHAIAARFGSADLLTARILPDEQQSLPQNFILPPKPILPPPSKPVSLSSSSSTFIPTPPLLILDIRPHAAHTAARIHRALSLSIPSTLIKRPLFGLSKLIQMLPSSSARARFAAWPTAKHILVYDADSVLVPDTSNIAGLFRKFRAEGFTGELAWVKGGFQAVWRDARHCATTDHPSPDEDDPEGTPSSGALRTKHLPKAAFSLSTTTAANAASGTPAIANAANPFFDTIRQNLELSQGITERIPLRLPRRVRRRTKDLPFRWLQDIAGRSAIRPSRSSPFPGETSVESGSESSDDPHESEPDSNDPDVEEGAETLAMQFYRIELAEQRRLRSVMEHHARESEVSAYAAAGQAYTVGEAGQGIIGVGARSATAAGAKTLPSTPVQGAFPFSITAGVEKGAKNR</sequence>
<organism evidence="3 4">
    <name type="scientific">Suillus discolor</name>
    <dbReference type="NCBI Taxonomy" id="1912936"/>
    <lineage>
        <taxon>Eukaryota</taxon>
        <taxon>Fungi</taxon>
        <taxon>Dikarya</taxon>
        <taxon>Basidiomycota</taxon>
        <taxon>Agaricomycotina</taxon>
        <taxon>Agaricomycetes</taxon>
        <taxon>Agaricomycetidae</taxon>
        <taxon>Boletales</taxon>
        <taxon>Suillineae</taxon>
        <taxon>Suillaceae</taxon>
        <taxon>Suillus</taxon>
    </lineage>
</organism>
<evidence type="ECO:0000313" key="3">
    <source>
        <dbReference type="EMBL" id="KAG2109702.1"/>
    </source>
</evidence>
<evidence type="ECO:0000313" key="4">
    <source>
        <dbReference type="Proteomes" id="UP000823399"/>
    </source>
</evidence>
<dbReference type="AlphaFoldDB" id="A0A9P7F9I5"/>
<dbReference type="OrthoDB" id="6058203at2759"/>
<dbReference type="InterPro" id="IPR036873">
    <property type="entry name" value="Rhodanese-like_dom_sf"/>
</dbReference>
<dbReference type="GeneID" id="64699431"/>
<dbReference type="Proteomes" id="UP000823399">
    <property type="component" value="Unassembled WGS sequence"/>
</dbReference>
<protein>
    <recommendedName>
        <fullName evidence="2">Rhodanese domain-containing protein</fullName>
    </recommendedName>
</protein>
<dbReference type="Gene3D" id="3.40.250.10">
    <property type="entry name" value="Rhodanese-like domain"/>
    <property type="match status" value="1"/>
</dbReference>
<feature type="compositionally biased region" description="Low complexity" evidence="1">
    <location>
        <begin position="313"/>
        <end position="322"/>
    </location>
</feature>